<keyword evidence="8" id="KW-0808">Transferase</keyword>
<dbReference type="GO" id="GO:0009231">
    <property type="term" value="P:riboflavin biosynthetic process"/>
    <property type="evidence" value="ECO:0007669"/>
    <property type="project" value="InterPro"/>
</dbReference>
<feature type="domain" description="Riboflavin kinase" evidence="15">
    <location>
        <begin position="384"/>
        <end position="498"/>
    </location>
</feature>
<keyword evidence="7" id="KW-0288">FMN</keyword>
<evidence type="ECO:0000256" key="10">
    <source>
        <dbReference type="ARBA" id="ARBA00022777"/>
    </source>
</evidence>
<name>A0AAV9NKG6_9EURO</name>
<dbReference type="InterPro" id="IPR023468">
    <property type="entry name" value="Riboflavin_kinase"/>
</dbReference>
<evidence type="ECO:0000313" key="17">
    <source>
        <dbReference type="Proteomes" id="UP001358417"/>
    </source>
</evidence>
<evidence type="ECO:0000259" key="15">
    <source>
        <dbReference type="Pfam" id="PF01687"/>
    </source>
</evidence>
<evidence type="ECO:0000256" key="13">
    <source>
        <dbReference type="ARBA" id="ARBA00047880"/>
    </source>
</evidence>
<comment type="function">
    <text evidence="1">Catalyzes the phosphorylation of riboflavin (vitamin B2) to form flavin mononucleotide (FMN) coenzyme.</text>
</comment>
<dbReference type="GeneID" id="89977970"/>
<dbReference type="SUPFAM" id="SSF82114">
    <property type="entry name" value="Riboflavin kinase-like"/>
    <property type="match status" value="1"/>
</dbReference>
<evidence type="ECO:0000313" key="16">
    <source>
        <dbReference type="EMBL" id="KAK5059929.1"/>
    </source>
</evidence>
<comment type="similarity">
    <text evidence="3">Belongs to the flavokinase family.</text>
</comment>
<accession>A0AAV9NKG6</accession>
<protein>
    <recommendedName>
        <fullName evidence="5">Riboflavin kinase</fullName>
        <ecNumber evidence="4">2.7.1.26</ecNumber>
    </recommendedName>
    <alternativeName>
        <fullName evidence="12">Flavin mononucleotide kinase 1</fullName>
    </alternativeName>
</protein>
<evidence type="ECO:0000256" key="14">
    <source>
        <dbReference type="SAM" id="MobiDB-lite"/>
    </source>
</evidence>
<evidence type="ECO:0000256" key="3">
    <source>
        <dbReference type="ARBA" id="ARBA00010108"/>
    </source>
</evidence>
<evidence type="ECO:0000256" key="1">
    <source>
        <dbReference type="ARBA" id="ARBA00003572"/>
    </source>
</evidence>
<evidence type="ECO:0000256" key="7">
    <source>
        <dbReference type="ARBA" id="ARBA00022643"/>
    </source>
</evidence>
<evidence type="ECO:0000256" key="4">
    <source>
        <dbReference type="ARBA" id="ARBA00012105"/>
    </source>
</evidence>
<dbReference type="GO" id="GO:0008531">
    <property type="term" value="F:riboflavin kinase activity"/>
    <property type="evidence" value="ECO:0007669"/>
    <property type="project" value="UniProtKB-EC"/>
</dbReference>
<reference evidence="16 17" key="1">
    <citation type="submission" date="2023-08" db="EMBL/GenBank/DDBJ databases">
        <title>Black Yeasts Isolated from many extreme environments.</title>
        <authorList>
            <person name="Coleine C."/>
            <person name="Stajich J.E."/>
            <person name="Selbmann L."/>
        </authorList>
    </citation>
    <scope>NUCLEOTIDE SEQUENCE [LARGE SCALE GENOMIC DNA]</scope>
    <source>
        <strain evidence="16 17">CCFEE 5792</strain>
    </source>
</reference>
<keyword evidence="11" id="KW-0067">ATP-binding</keyword>
<dbReference type="Pfam" id="PF01687">
    <property type="entry name" value="Flavokinase"/>
    <property type="match status" value="1"/>
</dbReference>
<comment type="pathway">
    <text evidence="2">Cofactor biosynthesis; FMN biosynthesis; FMN from riboflavin (ATP route): step 1/1.</text>
</comment>
<dbReference type="AlphaFoldDB" id="A0AAV9NKG6"/>
<sequence length="610" mass="66686">MDPARAQRPNLSYAQTDTLNHGYGRNEDVSLDEQAAVLQAMSLETPAEAGLTQSPTTYSSGSSYHTLRSTVSLSTLNSPTSPINPTNEKPKAGQIFKSALQDARHFAGGLISHPYESTKHYSILRHSHGLVYYTGTSTNLAITIFSDRDLPIDRTLWLQRKGFSGKTGLKIGGLLGARSTWVNVTPAVRATPAQLEPTDERAWQRDIKKFLKKAPKEIRSHLVRETDILRIPCEADDGYLRVVLCTADGKKVLCGSPIFRLASSSTDGSSIRGASLVTMPLEVGIKIASVVANNAVAATLSPAAETARTFVSTKVSQIYQPSAILQSTVTTAYDSSGMQGHIDRANEQYDRKRDESFNATNTTAFDALARADIIGDESGPNSPFPVMFQGKVIPGSGTSTVQWNMPTANLTAVSEDILLRHRGVYFGWAAIHLPTKVAVEKELSSDWHQAIIFIAPDPTARRTVVHKNTARVYVIHDFQATLFFDAKLSVMMMGFLRHVHVDESAELGGRDPDRDAQLFDVYKDIAVATASLARPNWQADATLERVESAASARSFRDRYVDLRQSSQRHIDRVPVHMLGIRTEGAGLKDRLIGNGGVCVPRQGLTHTFTA</sequence>
<evidence type="ECO:0000256" key="12">
    <source>
        <dbReference type="ARBA" id="ARBA00029960"/>
    </source>
</evidence>
<keyword evidence="9" id="KW-0547">Nucleotide-binding</keyword>
<evidence type="ECO:0000256" key="8">
    <source>
        <dbReference type="ARBA" id="ARBA00022679"/>
    </source>
</evidence>
<evidence type="ECO:0000256" key="9">
    <source>
        <dbReference type="ARBA" id="ARBA00022741"/>
    </source>
</evidence>
<organism evidence="16 17">
    <name type="scientific">Exophiala bonariae</name>
    <dbReference type="NCBI Taxonomy" id="1690606"/>
    <lineage>
        <taxon>Eukaryota</taxon>
        <taxon>Fungi</taxon>
        <taxon>Dikarya</taxon>
        <taxon>Ascomycota</taxon>
        <taxon>Pezizomycotina</taxon>
        <taxon>Eurotiomycetes</taxon>
        <taxon>Chaetothyriomycetidae</taxon>
        <taxon>Chaetothyriales</taxon>
        <taxon>Herpotrichiellaceae</taxon>
        <taxon>Exophiala</taxon>
    </lineage>
</organism>
<dbReference type="EC" id="2.7.1.26" evidence="4"/>
<dbReference type="InterPro" id="IPR015865">
    <property type="entry name" value="Riboflavin_kinase_bac/euk"/>
</dbReference>
<evidence type="ECO:0000256" key="11">
    <source>
        <dbReference type="ARBA" id="ARBA00022840"/>
    </source>
</evidence>
<dbReference type="GO" id="GO:0009398">
    <property type="term" value="P:FMN biosynthetic process"/>
    <property type="evidence" value="ECO:0007669"/>
    <property type="project" value="TreeGrafter"/>
</dbReference>
<evidence type="ECO:0000256" key="6">
    <source>
        <dbReference type="ARBA" id="ARBA00022630"/>
    </source>
</evidence>
<feature type="region of interest" description="Disordered" evidence="14">
    <location>
        <begin position="1"/>
        <end position="25"/>
    </location>
</feature>
<dbReference type="GO" id="GO:0005739">
    <property type="term" value="C:mitochondrion"/>
    <property type="evidence" value="ECO:0007669"/>
    <property type="project" value="TreeGrafter"/>
</dbReference>
<comment type="caution">
    <text evidence="16">The sequence shown here is derived from an EMBL/GenBank/DDBJ whole genome shotgun (WGS) entry which is preliminary data.</text>
</comment>
<comment type="catalytic activity">
    <reaction evidence="13">
        <text>riboflavin + ATP = FMN + ADP + H(+)</text>
        <dbReference type="Rhea" id="RHEA:14357"/>
        <dbReference type="ChEBI" id="CHEBI:15378"/>
        <dbReference type="ChEBI" id="CHEBI:30616"/>
        <dbReference type="ChEBI" id="CHEBI:57986"/>
        <dbReference type="ChEBI" id="CHEBI:58210"/>
        <dbReference type="ChEBI" id="CHEBI:456216"/>
        <dbReference type="EC" id="2.7.1.26"/>
    </reaction>
</comment>
<evidence type="ECO:0000256" key="5">
    <source>
        <dbReference type="ARBA" id="ARBA00017394"/>
    </source>
</evidence>
<evidence type="ECO:0000256" key="2">
    <source>
        <dbReference type="ARBA" id="ARBA00005201"/>
    </source>
</evidence>
<feature type="compositionally biased region" description="Polar residues" evidence="14">
    <location>
        <begin position="9"/>
        <end position="19"/>
    </location>
</feature>
<dbReference type="GO" id="GO:0005524">
    <property type="term" value="F:ATP binding"/>
    <property type="evidence" value="ECO:0007669"/>
    <property type="project" value="UniProtKB-KW"/>
</dbReference>
<dbReference type="Gene3D" id="2.40.30.30">
    <property type="entry name" value="Riboflavin kinase-like"/>
    <property type="match status" value="1"/>
</dbReference>
<gene>
    <name evidence="16" type="ORF">LTR84_009812</name>
</gene>
<keyword evidence="17" id="KW-1185">Reference proteome</keyword>
<dbReference type="PANTHER" id="PTHR22749">
    <property type="entry name" value="RIBOFLAVIN KINASE/FMN ADENYLYLTRANSFERASE"/>
    <property type="match status" value="1"/>
</dbReference>
<keyword evidence="6" id="KW-0285">Flavoprotein</keyword>
<keyword evidence="10" id="KW-0418">Kinase</keyword>
<dbReference type="InterPro" id="IPR023465">
    <property type="entry name" value="Riboflavin_kinase_dom_sf"/>
</dbReference>
<dbReference type="Proteomes" id="UP001358417">
    <property type="component" value="Unassembled WGS sequence"/>
</dbReference>
<dbReference type="PANTHER" id="PTHR22749:SF6">
    <property type="entry name" value="RIBOFLAVIN KINASE"/>
    <property type="match status" value="1"/>
</dbReference>
<proteinExistence type="inferred from homology"/>
<dbReference type="RefSeq" id="XP_064709750.1">
    <property type="nucleotide sequence ID" value="XM_064853351.1"/>
</dbReference>
<dbReference type="EMBL" id="JAVRRD010000004">
    <property type="protein sequence ID" value="KAK5059929.1"/>
    <property type="molecule type" value="Genomic_DNA"/>
</dbReference>